<evidence type="ECO:0000313" key="2">
    <source>
        <dbReference type="Proteomes" id="UP000266841"/>
    </source>
</evidence>
<dbReference type="Gene3D" id="1.10.472.10">
    <property type="entry name" value="Cyclin-like"/>
    <property type="match status" value="1"/>
</dbReference>
<sequence>MPRSLHPEEIASEEMCILQVLAWYVHPPTASQAANHILPIVKDSTSAAGHDWEPFVDRVHRLIDVSVFDLDLSMLRPSTVAMAAILVSRRHPTRHPDHLIDGCLVYGKTSYAWGGRHGAKRTMVICRSTAKNGRFWFIKEKGSGHHYCAREKEVDVPPRVGWRVSSSLSGTSPPPKLDW</sequence>
<dbReference type="EMBL" id="AGNL01044243">
    <property type="protein sequence ID" value="EJK50036.1"/>
    <property type="molecule type" value="Genomic_DNA"/>
</dbReference>
<evidence type="ECO:0000313" key="1">
    <source>
        <dbReference type="EMBL" id="EJK50036.1"/>
    </source>
</evidence>
<keyword evidence="2" id="KW-1185">Reference proteome</keyword>
<comment type="caution">
    <text evidence="1">The sequence shown here is derived from an EMBL/GenBank/DDBJ whole genome shotgun (WGS) entry which is preliminary data.</text>
</comment>
<proteinExistence type="predicted"/>
<dbReference type="Proteomes" id="UP000266841">
    <property type="component" value="Unassembled WGS sequence"/>
</dbReference>
<name>K0RM86_THAOC</name>
<protein>
    <recommendedName>
        <fullName evidence="3">Cyclin C-terminal domain-containing protein</fullName>
    </recommendedName>
</protein>
<reference evidence="1 2" key="1">
    <citation type="journal article" date="2012" name="Genome Biol.">
        <title>Genome and low-iron response of an oceanic diatom adapted to chronic iron limitation.</title>
        <authorList>
            <person name="Lommer M."/>
            <person name="Specht M."/>
            <person name="Roy A.S."/>
            <person name="Kraemer L."/>
            <person name="Andreson R."/>
            <person name="Gutowska M.A."/>
            <person name="Wolf J."/>
            <person name="Bergner S.V."/>
            <person name="Schilhabel M.B."/>
            <person name="Klostermeier U.C."/>
            <person name="Beiko R.G."/>
            <person name="Rosenstiel P."/>
            <person name="Hippler M."/>
            <person name="Laroche J."/>
        </authorList>
    </citation>
    <scope>NUCLEOTIDE SEQUENCE [LARGE SCALE GENOMIC DNA]</scope>
    <source>
        <strain evidence="1 2">CCMP1005</strain>
    </source>
</reference>
<accession>K0RM86</accession>
<dbReference type="OrthoDB" id="56529at2759"/>
<organism evidence="1 2">
    <name type="scientific">Thalassiosira oceanica</name>
    <name type="common">Marine diatom</name>
    <dbReference type="NCBI Taxonomy" id="159749"/>
    <lineage>
        <taxon>Eukaryota</taxon>
        <taxon>Sar</taxon>
        <taxon>Stramenopiles</taxon>
        <taxon>Ochrophyta</taxon>
        <taxon>Bacillariophyta</taxon>
        <taxon>Coscinodiscophyceae</taxon>
        <taxon>Thalassiosirophycidae</taxon>
        <taxon>Thalassiosirales</taxon>
        <taxon>Thalassiosiraceae</taxon>
        <taxon>Thalassiosira</taxon>
    </lineage>
</organism>
<dbReference type="AlphaFoldDB" id="K0RM86"/>
<gene>
    <name evidence="1" type="ORF">THAOC_31036</name>
</gene>
<evidence type="ECO:0008006" key="3">
    <source>
        <dbReference type="Google" id="ProtNLM"/>
    </source>
</evidence>